<keyword evidence="3" id="KW-1185">Reference proteome</keyword>
<dbReference type="SUPFAM" id="SSF88713">
    <property type="entry name" value="Glycoside hydrolase/deacetylase"/>
    <property type="match status" value="1"/>
</dbReference>
<organism evidence="2 3">
    <name type="scientific">Holtiella tumoricola</name>
    <dbReference type="NCBI Taxonomy" id="3018743"/>
    <lineage>
        <taxon>Bacteria</taxon>
        <taxon>Bacillati</taxon>
        <taxon>Bacillota</taxon>
        <taxon>Clostridia</taxon>
        <taxon>Lachnospirales</taxon>
        <taxon>Cellulosilyticaceae</taxon>
        <taxon>Holtiella</taxon>
    </lineage>
</organism>
<dbReference type="RefSeq" id="WP_271011214.1">
    <property type="nucleotide sequence ID" value="NZ_JAQIFT010000016.1"/>
</dbReference>
<dbReference type="InterPro" id="IPR011330">
    <property type="entry name" value="Glyco_hydro/deAcase_b/a-brl"/>
</dbReference>
<dbReference type="CDD" id="cd10936">
    <property type="entry name" value="CE4_DAC2"/>
    <property type="match status" value="1"/>
</dbReference>
<evidence type="ECO:0000313" key="2">
    <source>
        <dbReference type="EMBL" id="MDA3730646.1"/>
    </source>
</evidence>
<feature type="signal peptide" evidence="1">
    <location>
        <begin position="1"/>
        <end position="27"/>
    </location>
</feature>
<keyword evidence="1" id="KW-0732">Signal</keyword>
<sequence length="267" mass="29008">MKKSLKGIILTFCALIVLMGLSYSTYAEETSTKEQVNKKLYIAVIIDDFGNQMAGTDAIANLPIPLTGAVIPGMPYAKEDAEKLHAAGKEIILHVPLEPINGKPNWLGPKGITTGMGVDKVKTTLESAMEEIPYALGMNNHMGSRAMQNKTIVGALMNFAKEKGFYFVDSKTCKNDVALALANEKQITYLERDVFLDNTPTTEYVIGQLQEALKVAQKKGYAIVIGHVGPQKGPHTSAALKAMIPKLQAQNVEFVTVSTLINNLRAQ</sequence>
<dbReference type="GO" id="GO:0005975">
    <property type="term" value="P:carbohydrate metabolic process"/>
    <property type="evidence" value="ECO:0007669"/>
    <property type="project" value="InterPro"/>
</dbReference>
<dbReference type="Pfam" id="PF04748">
    <property type="entry name" value="Polysacc_deac_2"/>
    <property type="match status" value="1"/>
</dbReference>
<proteinExistence type="predicted"/>
<dbReference type="EMBL" id="JAQIFT010000016">
    <property type="protein sequence ID" value="MDA3730646.1"/>
    <property type="molecule type" value="Genomic_DNA"/>
</dbReference>
<dbReference type="PANTHER" id="PTHR30105">
    <property type="entry name" value="UNCHARACTERIZED YIBQ-RELATED"/>
    <property type="match status" value="1"/>
</dbReference>
<dbReference type="Gene3D" id="3.20.20.370">
    <property type="entry name" value="Glycoside hydrolase/deacetylase"/>
    <property type="match status" value="1"/>
</dbReference>
<reference evidence="2" key="1">
    <citation type="journal article" date="2023" name="Int. J. Syst. Evol. Microbiol.">
        <title>&lt;i&gt;Holtiella tumoricola&lt;/i&gt; gen. nov. sp. nov., isolated from a human clinical sample.</title>
        <authorList>
            <person name="Allen-Vercoe E."/>
            <person name="Daigneault M.C."/>
            <person name="Vancuren S.J."/>
            <person name="Cochrane K."/>
            <person name="O'Neal L.L."/>
            <person name="Sankaranarayanan K."/>
            <person name="Lawson P.A."/>
        </authorList>
    </citation>
    <scope>NUCLEOTIDE SEQUENCE</scope>
    <source>
        <strain evidence="2">CC70A</strain>
    </source>
</reference>
<evidence type="ECO:0000256" key="1">
    <source>
        <dbReference type="SAM" id="SignalP"/>
    </source>
</evidence>
<dbReference type="InterPro" id="IPR006837">
    <property type="entry name" value="Divergent_DAC"/>
</dbReference>
<dbReference type="AlphaFoldDB" id="A0AA42DKS5"/>
<name>A0AA42DKS5_9FIRM</name>
<comment type="caution">
    <text evidence="2">The sequence shown here is derived from an EMBL/GenBank/DDBJ whole genome shotgun (WGS) entry which is preliminary data.</text>
</comment>
<dbReference type="Proteomes" id="UP001169242">
    <property type="component" value="Unassembled WGS sequence"/>
</dbReference>
<protein>
    <submittedName>
        <fullName evidence="2">Divergent polysaccharide deacetylase family protein</fullName>
    </submittedName>
</protein>
<feature type="chain" id="PRO_5041315098" evidence="1">
    <location>
        <begin position="28"/>
        <end position="267"/>
    </location>
</feature>
<evidence type="ECO:0000313" key="3">
    <source>
        <dbReference type="Proteomes" id="UP001169242"/>
    </source>
</evidence>
<gene>
    <name evidence="2" type="ORF">PBV87_03925</name>
</gene>
<accession>A0AA42DKS5</accession>
<dbReference type="PANTHER" id="PTHR30105:SF2">
    <property type="entry name" value="DIVERGENT POLYSACCHARIDE DEACETYLASE SUPERFAMILY"/>
    <property type="match status" value="1"/>
</dbReference>